<dbReference type="AlphaFoldDB" id="A0A923MC82"/>
<dbReference type="GO" id="GO:0030288">
    <property type="term" value="C:outer membrane-bounded periplasmic space"/>
    <property type="evidence" value="ECO:0007669"/>
    <property type="project" value="TreeGrafter"/>
</dbReference>
<feature type="chain" id="PRO_5037426822" evidence="6">
    <location>
        <begin position="27"/>
        <end position="456"/>
    </location>
</feature>
<dbReference type="Gene3D" id="3.90.226.10">
    <property type="entry name" value="2-enoyl-CoA Hydratase, Chain A, domain 1"/>
    <property type="match status" value="1"/>
</dbReference>
<evidence type="ECO:0000256" key="2">
    <source>
        <dbReference type="ARBA" id="ARBA00022670"/>
    </source>
</evidence>
<dbReference type="GO" id="GO:0004175">
    <property type="term" value="F:endopeptidase activity"/>
    <property type="evidence" value="ECO:0007669"/>
    <property type="project" value="TreeGrafter"/>
</dbReference>
<dbReference type="GO" id="GO:0007165">
    <property type="term" value="P:signal transduction"/>
    <property type="evidence" value="ECO:0007669"/>
    <property type="project" value="TreeGrafter"/>
</dbReference>
<evidence type="ECO:0000313" key="9">
    <source>
        <dbReference type="Proteomes" id="UP000596827"/>
    </source>
</evidence>
<dbReference type="PANTHER" id="PTHR32060:SF22">
    <property type="entry name" value="CARBOXYL-TERMINAL-PROCESSING PEPTIDASE 3, CHLOROPLASTIC"/>
    <property type="match status" value="1"/>
</dbReference>
<comment type="similarity">
    <text evidence="1 5">Belongs to the peptidase S41A family.</text>
</comment>
<evidence type="ECO:0000256" key="6">
    <source>
        <dbReference type="SAM" id="SignalP"/>
    </source>
</evidence>
<keyword evidence="2 5" id="KW-0645">Protease</keyword>
<dbReference type="GO" id="GO:0008236">
    <property type="term" value="F:serine-type peptidase activity"/>
    <property type="evidence" value="ECO:0007669"/>
    <property type="project" value="UniProtKB-KW"/>
</dbReference>
<dbReference type="EMBL" id="JACORU010000010">
    <property type="protein sequence ID" value="MBC5767305.1"/>
    <property type="molecule type" value="Genomic_DNA"/>
</dbReference>
<dbReference type="CDD" id="cd06782">
    <property type="entry name" value="cpPDZ_CPP-like"/>
    <property type="match status" value="1"/>
</dbReference>
<dbReference type="Pfam" id="PF17820">
    <property type="entry name" value="PDZ_6"/>
    <property type="match status" value="1"/>
</dbReference>
<keyword evidence="9" id="KW-1185">Reference proteome</keyword>
<dbReference type="RefSeq" id="WP_187083793.1">
    <property type="nucleotide sequence ID" value="NZ_JACORU010000010.1"/>
</dbReference>
<dbReference type="Proteomes" id="UP000596827">
    <property type="component" value="Unassembled WGS sequence"/>
</dbReference>
<dbReference type="InterPro" id="IPR029045">
    <property type="entry name" value="ClpP/crotonase-like_dom_sf"/>
</dbReference>
<dbReference type="FunFam" id="2.30.42.10:FF:000063">
    <property type="entry name" value="Peptidase, S41 family"/>
    <property type="match status" value="1"/>
</dbReference>
<sequence>MRRLIPALRFTLAAALFTGAAPFCTAATPEEAIAALQAAYARSVTPGEVADAHRDLLAAVVQRVQRSHAREVDFDRFLEAALKSLEGVGPGTGEPAAVFKKAANDALRAVDAHARYIDAETQSAERSESNGFGGVGLEVESRTGGVGVLASMPGTPAARAGLRPGDLIVRVDDQPVQDLALGDAISRMRGLPGTNVSITVRRGVGDEFTVALTRETIRRPVLRWSMEADVLVLKLSSFSGPVLSTLEAAVEEALALHAPSAVVLDLRGNPGGLLREAVLVADAFLTQGEIVSVRGRTASNERTWNADPRELLPGLPMVVMVDGRSASASEIVAAALQDNGRAVVIGQRSYGKGTVQTTYSLGERKGALKLTTSLFYAPSGRAMQGSGVAPDIHLVAAAQKDEAPAETGAPSPAARIEQGRCAAALAALDPALACAVAYLRVGNVGAFMAMYGAVAP</sequence>
<evidence type="ECO:0000313" key="8">
    <source>
        <dbReference type="EMBL" id="MBC5767305.1"/>
    </source>
</evidence>
<keyword evidence="4 5" id="KW-0720">Serine protease</keyword>
<accession>A0A923MC82</accession>
<proteinExistence type="inferred from homology"/>
<keyword evidence="6" id="KW-0732">Signal</keyword>
<evidence type="ECO:0000256" key="5">
    <source>
        <dbReference type="RuleBase" id="RU004404"/>
    </source>
</evidence>
<evidence type="ECO:0000256" key="1">
    <source>
        <dbReference type="ARBA" id="ARBA00009179"/>
    </source>
</evidence>
<dbReference type="PANTHER" id="PTHR32060">
    <property type="entry name" value="TAIL-SPECIFIC PROTEASE"/>
    <property type="match status" value="1"/>
</dbReference>
<feature type="domain" description="PDZ" evidence="7">
    <location>
        <begin position="121"/>
        <end position="189"/>
    </location>
</feature>
<name>A0A923MC82_9BURK</name>
<feature type="signal peptide" evidence="6">
    <location>
        <begin position="1"/>
        <end position="26"/>
    </location>
</feature>
<dbReference type="GO" id="GO:0006508">
    <property type="term" value="P:proteolysis"/>
    <property type="evidence" value="ECO:0007669"/>
    <property type="project" value="UniProtKB-KW"/>
</dbReference>
<dbReference type="InterPro" id="IPR005151">
    <property type="entry name" value="Tail-specific_protease"/>
</dbReference>
<dbReference type="InterPro" id="IPR001478">
    <property type="entry name" value="PDZ"/>
</dbReference>
<dbReference type="Gene3D" id="2.30.42.10">
    <property type="match status" value="1"/>
</dbReference>
<dbReference type="PROSITE" id="PS50106">
    <property type="entry name" value="PDZ"/>
    <property type="match status" value="1"/>
</dbReference>
<evidence type="ECO:0000256" key="4">
    <source>
        <dbReference type="ARBA" id="ARBA00022825"/>
    </source>
</evidence>
<protein>
    <submittedName>
        <fullName evidence="8">S41 family peptidase</fullName>
    </submittedName>
</protein>
<comment type="caution">
    <text evidence="8">The sequence shown here is derived from an EMBL/GenBank/DDBJ whole genome shotgun (WGS) entry which is preliminary data.</text>
</comment>
<dbReference type="Gene3D" id="3.30.750.44">
    <property type="match status" value="1"/>
</dbReference>
<evidence type="ECO:0000256" key="3">
    <source>
        <dbReference type="ARBA" id="ARBA00022801"/>
    </source>
</evidence>
<dbReference type="Pfam" id="PF03572">
    <property type="entry name" value="Peptidase_S41"/>
    <property type="match status" value="1"/>
</dbReference>
<reference evidence="8" key="1">
    <citation type="submission" date="2020-08" db="EMBL/GenBank/DDBJ databases">
        <title>Ramlibacter sp. GTP1 16S ribosomal RNA gene genome sequencing and assembly.</title>
        <authorList>
            <person name="Kang M."/>
        </authorList>
    </citation>
    <scope>NUCLEOTIDE SEQUENCE</scope>
    <source>
        <strain evidence="8">GTP1</strain>
    </source>
</reference>
<dbReference type="SMART" id="SM00245">
    <property type="entry name" value="TSPc"/>
    <property type="match status" value="1"/>
</dbReference>
<evidence type="ECO:0000259" key="7">
    <source>
        <dbReference type="PROSITE" id="PS50106"/>
    </source>
</evidence>
<gene>
    <name evidence="8" type="ORF">H8R02_22750</name>
</gene>
<dbReference type="SUPFAM" id="SSF50156">
    <property type="entry name" value="PDZ domain-like"/>
    <property type="match status" value="1"/>
</dbReference>
<dbReference type="CDD" id="cd07560">
    <property type="entry name" value="Peptidase_S41_CPP"/>
    <property type="match status" value="1"/>
</dbReference>
<dbReference type="InterPro" id="IPR036034">
    <property type="entry name" value="PDZ_sf"/>
</dbReference>
<dbReference type="InterPro" id="IPR041489">
    <property type="entry name" value="PDZ_6"/>
</dbReference>
<organism evidence="8 9">
    <name type="scientific">Ramlibacter albus</name>
    <dbReference type="NCBI Taxonomy" id="2079448"/>
    <lineage>
        <taxon>Bacteria</taxon>
        <taxon>Pseudomonadati</taxon>
        <taxon>Pseudomonadota</taxon>
        <taxon>Betaproteobacteria</taxon>
        <taxon>Burkholderiales</taxon>
        <taxon>Comamonadaceae</taxon>
        <taxon>Ramlibacter</taxon>
    </lineage>
</organism>
<dbReference type="InterPro" id="IPR004447">
    <property type="entry name" value="Peptidase_S41A"/>
</dbReference>
<dbReference type="SMART" id="SM00228">
    <property type="entry name" value="PDZ"/>
    <property type="match status" value="1"/>
</dbReference>
<dbReference type="SUPFAM" id="SSF52096">
    <property type="entry name" value="ClpP/crotonase"/>
    <property type="match status" value="1"/>
</dbReference>
<dbReference type="NCBIfam" id="TIGR00225">
    <property type="entry name" value="prc"/>
    <property type="match status" value="1"/>
</dbReference>
<keyword evidence="3 5" id="KW-0378">Hydrolase</keyword>